<evidence type="ECO:0000313" key="4">
    <source>
        <dbReference type="EMBL" id="OCF36971.1"/>
    </source>
</evidence>
<organism evidence="4 5">
    <name type="scientific">Kwoniella heveanensis BCC8398</name>
    <dbReference type="NCBI Taxonomy" id="1296120"/>
    <lineage>
        <taxon>Eukaryota</taxon>
        <taxon>Fungi</taxon>
        <taxon>Dikarya</taxon>
        <taxon>Basidiomycota</taxon>
        <taxon>Agaricomycotina</taxon>
        <taxon>Tremellomycetes</taxon>
        <taxon>Tremellales</taxon>
        <taxon>Cryptococcaceae</taxon>
        <taxon>Kwoniella</taxon>
    </lineage>
</organism>
<feature type="region of interest" description="Disordered" evidence="1">
    <location>
        <begin position="28"/>
        <end position="72"/>
    </location>
</feature>
<feature type="compositionally biased region" description="Low complexity" evidence="1">
    <location>
        <begin position="28"/>
        <end position="71"/>
    </location>
</feature>
<evidence type="ECO:0000313" key="5">
    <source>
        <dbReference type="Proteomes" id="UP000092666"/>
    </source>
</evidence>
<dbReference type="AlphaFoldDB" id="A0A1B9H118"/>
<evidence type="ECO:0000256" key="3">
    <source>
        <dbReference type="SAM" id="SignalP"/>
    </source>
</evidence>
<evidence type="ECO:0000256" key="1">
    <source>
        <dbReference type="SAM" id="MobiDB-lite"/>
    </source>
</evidence>
<protein>
    <submittedName>
        <fullName evidence="4">Uncharacterized protein</fullName>
    </submittedName>
</protein>
<feature type="transmembrane region" description="Helical" evidence="2">
    <location>
        <begin position="83"/>
        <end position="104"/>
    </location>
</feature>
<keyword evidence="2" id="KW-0812">Transmembrane</keyword>
<keyword evidence="2" id="KW-1133">Transmembrane helix</keyword>
<proteinExistence type="predicted"/>
<sequence length="382" mass="40581">MPRASHSSCAVVLTAVSILIGGCTAHPQPQQQSAQSQAQGPAQPQAASPSSSSVSASASTSSASGGSSSSGERQYVNIPTSTIVSIGVGFVAFSSAVLFALLLLRVFRLRKIAAARGTTFSVVWRNEGGFWGFWTSFGGSDAELVGIGAGGHAGWGMRVIRDRLREAELEKMKPVMWESEWYDDDNNGSGGKGNTSNADSSPIGALALDIANLKPLAVLTSTVPPTPPPPPPILALPSEPKPKPIRPISASSLPTLDLCVLIQLPSPTLYDPALEELPELVIGRTTLLPLISPTTQKNLDPAPQNTRSYAQMENGHSREEVEVEIGSRLEYETKKDEKGEIQQIEYAGDPHVLEGTARRRAEWKLVRGQWTIEGLRGGGKDG</sequence>
<dbReference type="PROSITE" id="PS51257">
    <property type="entry name" value="PROKAR_LIPOPROTEIN"/>
    <property type="match status" value="1"/>
</dbReference>
<gene>
    <name evidence="4" type="ORF">I316_01569</name>
</gene>
<evidence type="ECO:0000256" key="2">
    <source>
        <dbReference type="SAM" id="Phobius"/>
    </source>
</evidence>
<dbReference type="Proteomes" id="UP000092666">
    <property type="component" value="Unassembled WGS sequence"/>
</dbReference>
<feature type="signal peptide" evidence="3">
    <location>
        <begin position="1"/>
        <end position="25"/>
    </location>
</feature>
<keyword evidence="3" id="KW-0732">Signal</keyword>
<name>A0A1B9H118_9TREE</name>
<keyword evidence="2" id="KW-0472">Membrane</keyword>
<accession>A0A1B9H118</accession>
<keyword evidence="5" id="KW-1185">Reference proteome</keyword>
<reference evidence="5" key="2">
    <citation type="submission" date="2013-12" db="EMBL/GenBank/DDBJ databases">
        <title>Evolution of pathogenesis and genome organization in the Tremellales.</title>
        <authorList>
            <person name="Cuomo C."/>
            <person name="Litvintseva A."/>
            <person name="Heitman J."/>
            <person name="Chen Y."/>
            <person name="Sun S."/>
            <person name="Springer D."/>
            <person name="Dromer F."/>
            <person name="Young S."/>
            <person name="Zeng Q."/>
            <person name="Chapman S."/>
            <person name="Gujja S."/>
            <person name="Saif S."/>
            <person name="Birren B."/>
        </authorList>
    </citation>
    <scope>NUCLEOTIDE SEQUENCE [LARGE SCALE GENOMIC DNA]</scope>
    <source>
        <strain evidence="5">BCC8398</strain>
    </source>
</reference>
<feature type="chain" id="PRO_5008627482" evidence="3">
    <location>
        <begin position="26"/>
        <end position="382"/>
    </location>
</feature>
<dbReference type="OrthoDB" id="2564302at2759"/>
<dbReference type="EMBL" id="KI669494">
    <property type="protein sequence ID" value="OCF36971.1"/>
    <property type="molecule type" value="Genomic_DNA"/>
</dbReference>
<reference evidence="4 5" key="1">
    <citation type="submission" date="2013-07" db="EMBL/GenBank/DDBJ databases">
        <title>The Genome Sequence of Cryptococcus heveanensis BCC8398.</title>
        <authorList>
            <consortium name="The Broad Institute Genome Sequencing Platform"/>
            <person name="Cuomo C."/>
            <person name="Litvintseva A."/>
            <person name="Chen Y."/>
            <person name="Heitman J."/>
            <person name="Sun S."/>
            <person name="Springer D."/>
            <person name="Dromer F."/>
            <person name="Young S.K."/>
            <person name="Zeng Q."/>
            <person name="Gargeya S."/>
            <person name="Fitzgerald M."/>
            <person name="Abouelleil A."/>
            <person name="Alvarado L."/>
            <person name="Berlin A.M."/>
            <person name="Chapman S.B."/>
            <person name="Dewar J."/>
            <person name="Goldberg J."/>
            <person name="Griggs A."/>
            <person name="Gujja S."/>
            <person name="Hansen M."/>
            <person name="Howarth C."/>
            <person name="Imamovic A."/>
            <person name="Larimer J."/>
            <person name="McCowan C."/>
            <person name="Murphy C."/>
            <person name="Pearson M."/>
            <person name="Priest M."/>
            <person name="Roberts A."/>
            <person name="Saif S."/>
            <person name="Shea T."/>
            <person name="Sykes S."/>
            <person name="Wortman J."/>
            <person name="Nusbaum C."/>
            <person name="Birren B."/>
        </authorList>
    </citation>
    <scope>NUCLEOTIDE SEQUENCE [LARGE SCALE GENOMIC DNA]</scope>
    <source>
        <strain evidence="4 5">BCC8398</strain>
    </source>
</reference>